<proteinExistence type="predicted"/>
<keyword evidence="2" id="KW-1185">Reference proteome</keyword>
<dbReference type="RefSeq" id="WP_320252948.1">
    <property type="nucleotide sequence ID" value="NZ_JAVIIQ010000018.1"/>
</dbReference>
<reference evidence="1 2" key="1">
    <citation type="submission" date="2023-08" db="EMBL/GenBank/DDBJ databases">
        <title>Implementing the SeqCode for naming new Mesorhizobium species isolated from Vachellia karroo root nodules.</title>
        <authorList>
            <person name="Van Lill M."/>
        </authorList>
    </citation>
    <scope>NUCLEOTIDE SEQUENCE [LARGE SCALE GENOMIC DNA]</scope>
    <source>
        <strain evidence="1 2">VK25D</strain>
    </source>
</reference>
<dbReference type="Proteomes" id="UP001285154">
    <property type="component" value="Unassembled WGS sequence"/>
</dbReference>
<sequence>MLGPGAIGHLAERERDTGSSIMFRPGNGAIDQEINGKIYLDMTYCRGASPLPSPVNEQRQIFAGKILEDFLPLCSRHTVGTKA</sequence>
<protein>
    <submittedName>
        <fullName evidence="1">Uncharacterized protein</fullName>
    </submittedName>
</protein>
<evidence type="ECO:0000313" key="2">
    <source>
        <dbReference type="Proteomes" id="UP001285154"/>
    </source>
</evidence>
<evidence type="ECO:0000313" key="1">
    <source>
        <dbReference type="EMBL" id="MDX8535305.1"/>
    </source>
</evidence>
<gene>
    <name evidence="1" type="ORF">RFM42_30275</name>
</gene>
<name>A0ABU5AC83_9HYPH</name>
<accession>A0ABU5AC83</accession>
<comment type="caution">
    <text evidence="1">The sequence shown here is derived from an EMBL/GenBank/DDBJ whole genome shotgun (WGS) entry which is preliminary data.</text>
</comment>
<organism evidence="1 2">
    <name type="scientific">Mesorhizobium vachelliae</name>
    <dbReference type="NCBI Taxonomy" id="3072309"/>
    <lineage>
        <taxon>Bacteria</taxon>
        <taxon>Pseudomonadati</taxon>
        <taxon>Pseudomonadota</taxon>
        <taxon>Alphaproteobacteria</taxon>
        <taxon>Hyphomicrobiales</taxon>
        <taxon>Phyllobacteriaceae</taxon>
        <taxon>Mesorhizobium</taxon>
    </lineage>
</organism>
<dbReference type="EMBL" id="JAVIIQ010000018">
    <property type="protein sequence ID" value="MDX8535305.1"/>
    <property type="molecule type" value="Genomic_DNA"/>
</dbReference>